<evidence type="ECO:0000256" key="6">
    <source>
        <dbReference type="SAM" id="Phobius"/>
    </source>
</evidence>
<dbReference type="Gene3D" id="1.20.1250.20">
    <property type="entry name" value="MFS general substrate transporter like domains"/>
    <property type="match status" value="2"/>
</dbReference>
<dbReference type="OMA" id="WILPNFP"/>
<keyword evidence="3 6" id="KW-0812">Transmembrane</keyword>
<dbReference type="PANTHER" id="PTHR43791:SF92">
    <property type="entry name" value="AGL026WP"/>
    <property type="match status" value="1"/>
</dbReference>
<dbReference type="GO" id="GO:0022857">
    <property type="term" value="F:transmembrane transporter activity"/>
    <property type="evidence" value="ECO:0007669"/>
    <property type="project" value="InterPro"/>
</dbReference>
<dbReference type="InterPro" id="IPR011701">
    <property type="entry name" value="MFS"/>
</dbReference>
<feature type="transmembrane region" description="Helical" evidence="6">
    <location>
        <begin position="432"/>
        <end position="453"/>
    </location>
</feature>
<organism evidence="8 9">
    <name type="scientific">Passalora fulva</name>
    <name type="common">Tomato leaf mold</name>
    <name type="synonym">Cladosporium fulvum</name>
    <dbReference type="NCBI Taxonomy" id="5499"/>
    <lineage>
        <taxon>Eukaryota</taxon>
        <taxon>Fungi</taxon>
        <taxon>Dikarya</taxon>
        <taxon>Ascomycota</taxon>
        <taxon>Pezizomycotina</taxon>
        <taxon>Dothideomycetes</taxon>
        <taxon>Dothideomycetidae</taxon>
        <taxon>Mycosphaerellales</taxon>
        <taxon>Mycosphaerellaceae</taxon>
        <taxon>Fulvia</taxon>
    </lineage>
</organism>
<evidence type="ECO:0000256" key="2">
    <source>
        <dbReference type="ARBA" id="ARBA00022448"/>
    </source>
</evidence>
<keyword evidence="2" id="KW-0813">Transport</keyword>
<evidence type="ECO:0000256" key="4">
    <source>
        <dbReference type="ARBA" id="ARBA00022989"/>
    </source>
</evidence>
<dbReference type="AlphaFoldDB" id="A0A9Q8LB97"/>
<feature type="transmembrane region" description="Helical" evidence="6">
    <location>
        <begin position="309"/>
        <end position="329"/>
    </location>
</feature>
<feature type="transmembrane region" description="Helical" evidence="6">
    <location>
        <begin position="67"/>
        <end position="84"/>
    </location>
</feature>
<reference evidence="8" key="1">
    <citation type="submission" date="2021-12" db="EMBL/GenBank/DDBJ databases">
        <authorList>
            <person name="Zaccaron A."/>
            <person name="Stergiopoulos I."/>
        </authorList>
    </citation>
    <scope>NUCLEOTIDE SEQUENCE</scope>
    <source>
        <strain evidence="8">Race5_Kim</strain>
    </source>
</reference>
<dbReference type="FunFam" id="1.20.1250.20:FF:000013">
    <property type="entry name" value="MFS general substrate transporter"/>
    <property type="match status" value="1"/>
</dbReference>
<dbReference type="GeneID" id="71983063"/>
<dbReference type="PROSITE" id="PS50850">
    <property type="entry name" value="MFS"/>
    <property type="match status" value="1"/>
</dbReference>
<proteinExistence type="predicted"/>
<sequence length="520" mass="57186">MSAHHANSERISAEDDPRDIKNAADFLDEVDEHNAVKPNRTLEAPPLVRDLSPADRERLEKTLVRKIDFRLLPAVIIMYIMNYLDRNNIATARLAGNPGLEEDINMNDSQYETCVSILFVGYILMQIPSNLFLNKVGKPALFLPGVMVIWGIISTATAAARSFGGLVAIRFCLGFIEAAYFPGCLFYLSCWYTRKELAFRSAILYSGSLISGAFAGLIAAGITDGMDGKLGLPAWRWLFIIEGAITIVIAAVCFFVLPNLPRTTKWLTEEERQLAVWRLQEDIGVDDWTSSEEQSFWQGMFLAFRDTKVWILMVMLLGIVSSASVTNFFPTVVQTLGYSKLITLLLTAPPYVLAVFVCFANAIHADKSGERFLHITIPLIIGMASFILAAATTSVAPRYVAMMLMVPSIYAGYVIVLAWISNTIPRPPAKRAAALAAINAVSNASSIYASYMYSGAPRFIIAFSVNCGTLFLAIAMAAVLRIMLVRLNHKLDRGETIDGGISGASIGEGEAMRRGFRFLV</sequence>
<keyword evidence="4 6" id="KW-1133">Transmembrane helix</keyword>
<dbReference type="PANTHER" id="PTHR43791">
    <property type="entry name" value="PERMEASE-RELATED"/>
    <property type="match status" value="1"/>
</dbReference>
<dbReference type="InterPro" id="IPR036259">
    <property type="entry name" value="MFS_trans_sf"/>
</dbReference>
<evidence type="ECO:0000313" key="8">
    <source>
        <dbReference type="EMBL" id="UJO14232.1"/>
    </source>
</evidence>
<keyword evidence="9" id="KW-1185">Reference proteome</keyword>
<dbReference type="GO" id="GO:0016020">
    <property type="term" value="C:membrane"/>
    <property type="evidence" value="ECO:0007669"/>
    <property type="project" value="UniProtKB-SubCell"/>
</dbReference>
<dbReference type="KEGG" id="ffu:CLAFUR5_03185"/>
<evidence type="ECO:0000256" key="1">
    <source>
        <dbReference type="ARBA" id="ARBA00004141"/>
    </source>
</evidence>
<dbReference type="Proteomes" id="UP000756132">
    <property type="component" value="Chromosome 2"/>
</dbReference>
<feature type="domain" description="Major facilitator superfamily (MFS) profile" evidence="7">
    <location>
        <begin position="71"/>
        <end position="493"/>
    </location>
</feature>
<feature type="transmembrane region" description="Helical" evidence="6">
    <location>
        <begin position="140"/>
        <end position="160"/>
    </location>
</feature>
<dbReference type="Pfam" id="PF07690">
    <property type="entry name" value="MFS_1"/>
    <property type="match status" value="1"/>
</dbReference>
<gene>
    <name evidence="8" type="ORF">CLAFUR5_03185</name>
</gene>
<dbReference type="FunFam" id="1.20.1250.20:FF:000057">
    <property type="entry name" value="MFS general substrate transporter"/>
    <property type="match status" value="1"/>
</dbReference>
<name>A0A9Q8LB97_PASFU</name>
<evidence type="ECO:0000256" key="5">
    <source>
        <dbReference type="ARBA" id="ARBA00023136"/>
    </source>
</evidence>
<feature type="transmembrane region" description="Helical" evidence="6">
    <location>
        <begin position="341"/>
        <end position="360"/>
    </location>
</feature>
<evidence type="ECO:0000256" key="3">
    <source>
        <dbReference type="ARBA" id="ARBA00022692"/>
    </source>
</evidence>
<feature type="transmembrane region" description="Helical" evidence="6">
    <location>
        <begin position="459"/>
        <end position="484"/>
    </location>
</feature>
<dbReference type="SUPFAM" id="SSF103473">
    <property type="entry name" value="MFS general substrate transporter"/>
    <property type="match status" value="1"/>
</dbReference>
<dbReference type="RefSeq" id="XP_047758598.1">
    <property type="nucleotide sequence ID" value="XM_047902333.1"/>
</dbReference>
<dbReference type="InterPro" id="IPR020846">
    <property type="entry name" value="MFS_dom"/>
</dbReference>
<feature type="transmembrane region" description="Helical" evidence="6">
    <location>
        <begin position="202"/>
        <end position="222"/>
    </location>
</feature>
<comment type="subcellular location">
    <subcellularLocation>
        <location evidence="1">Membrane</location>
        <topology evidence="1">Multi-pass membrane protein</topology>
    </subcellularLocation>
</comment>
<accession>A0A9Q8LB97</accession>
<feature type="transmembrane region" description="Helical" evidence="6">
    <location>
        <begin position="234"/>
        <end position="257"/>
    </location>
</feature>
<feature type="transmembrane region" description="Helical" evidence="6">
    <location>
        <begin position="372"/>
        <end position="393"/>
    </location>
</feature>
<reference evidence="8" key="2">
    <citation type="journal article" date="2022" name="Microb. Genom.">
        <title>A chromosome-scale genome assembly of the tomato pathogen Cladosporium fulvum reveals a compartmentalized genome architecture and the presence of a dispensable chromosome.</title>
        <authorList>
            <person name="Zaccaron A.Z."/>
            <person name="Chen L.H."/>
            <person name="Samaras A."/>
            <person name="Stergiopoulos I."/>
        </authorList>
    </citation>
    <scope>NUCLEOTIDE SEQUENCE</scope>
    <source>
        <strain evidence="8">Race5_Kim</strain>
    </source>
</reference>
<evidence type="ECO:0000313" key="9">
    <source>
        <dbReference type="Proteomes" id="UP000756132"/>
    </source>
</evidence>
<protein>
    <submittedName>
        <fullName evidence="8">MFS-type transporter cnsO</fullName>
    </submittedName>
</protein>
<feature type="transmembrane region" description="Helical" evidence="6">
    <location>
        <begin position="399"/>
        <end position="420"/>
    </location>
</feature>
<evidence type="ECO:0000259" key="7">
    <source>
        <dbReference type="PROSITE" id="PS50850"/>
    </source>
</evidence>
<dbReference type="EMBL" id="CP090164">
    <property type="protein sequence ID" value="UJO14232.1"/>
    <property type="molecule type" value="Genomic_DNA"/>
</dbReference>
<dbReference type="OrthoDB" id="2250022at2759"/>
<keyword evidence="5 6" id="KW-0472">Membrane</keyword>
<feature type="transmembrane region" description="Helical" evidence="6">
    <location>
        <begin position="166"/>
        <end position="190"/>
    </location>
</feature>
<feature type="transmembrane region" description="Helical" evidence="6">
    <location>
        <begin position="115"/>
        <end position="133"/>
    </location>
</feature>